<comment type="similarity">
    <text evidence="2">Belongs to the LETM1 family.</text>
</comment>
<evidence type="ECO:0000313" key="19">
    <source>
        <dbReference type="Proteomes" id="UP001255856"/>
    </source>
</evidence>
<evidence type="ECO:0000256" key="6">
    <source>
        <dbReference type="ARBA" id="ARBA00022792"/>
    </source>
</evidence>
<proteinExistence type="inferred from homology"/>
<evidence type="ECO:0000256" key="10">
    <source>
        <dbReference type="ARBA" id="ARBA00023136"/>
    </source>
</evidence>
<accession>A0AAD9IKA4</accession>
<dbReference type="GO" id="GO:0005509">
    <property type="term" value="F:calcium ion binding"/>
    <property type="evidence" value="ECO:0007669"/>
    <property type="project" value="InterPro"/>
</dbReference>
<dbReference type="PROSITE" id="PS51758">
    <property type="entry name" value="LETM1_RBD"/>
    <property type="match status" value="1"/>
</dbReference>
<comment type="caution">
    <text evidence="18">The sequence shown here is derived from an EMBL/GenBank/DDBJ whole genome shotgun (WGS) entry which is preliminary data.</text>
</comment>
<dbReference type="SUPFAM" id="SSF47473">
    <property type="entry name" value="EF-hand"/>
    <property type="match status" value="1"/>
</dbReference>
<feature type="compositionally biased region" description="Pro residues" evidence="14">
    <location>
        <begin position="95"/>
        <end position="107"/>
    </location>
</feature>
<dbReference type="InterPro" id="IPR018247">
    <property type="entry name" value="EF_Hand_1_Ca_BS"/>
</dbReference>
<organism evidence="18 19">
    <name type="scientific">Prototheca wickerhamii</name>
    <dbReference type="NCBI Taxonomy" id="3111"/>
    <lineage>
        <taxon>Eukaryota</taxon>
        <taxon>Viridiplantae</taxon>
        <taxon>Chlorophyta</taxon>
        <taxon>core chlorophytes</taxon>
        <taxon>Trebouxiophyceae</taxon>
        <taxon>Chlorellales</taxon>
        <taxon>Chlorellaceae</taxon>
        <taxon>Prototheca</taxon>
    </lineage>
</organism>
<dbReference type="PANTHER" id="PTHR14009">
    <property type="entry name" value="LEUCINE ZIPPER-EF-HAND CONTAINING TRANSMEMBRANE PROTEIN"/>
    <property type="match status" value="1"/>
</dbReference>
<dbReference type="EMBL" id="JASFZW010000002">
    <property type="protein sequence ID" value="KAK2079853.1"/>
    <property type="molecule type" value="Genomic_DNA"/>
</dbReference>
<keyword evidence="4" id="KW-0813">Transport</keyword>
<sequence length="717" mass="79011">MGSTKRASALAVALIRHLATRKNIARVLWHPDRASTAFGSWASRSPAWLHTSSWASQQGLGQIPRQAFEHGTPPQVQGTGPVLGGGIRSGQGPATPLPALPLAPKPAPSDKEECDEALEDLTETRRRVRALDRPAPGYIPWRKRLARLTGAAASGVRLALSFTLSVPGRVAGFLALSHADKKALLQRGWTAVKKEAKHFWVGTKLLGKDVRIASRLVLRVLNGKTLTRRERGQLTRTTADMFRLVPMLIFVVVPFMELLLPVALKLFPNMLPSTFEDKLKKEEELKRSITARLEVARFLQDTVSDMAADMQGASDEELRVSAAELYQFMQRVRAGASVSTAELLRFAKLFNDELTLDNLERVQLEIKEDDRAIQEEGLDNLSEDELRTACRARGMRAPFGEGAAAFMRAQLGEWLDWSLHRSLPSSLLLLSRAFTVTSPVRGAAPERMLRETLSTLPDEVVEDVELFATRDGDDKTEAYTRKLELLEREEEMIKEEEEAAIAAETPVTAGAQTAQELTAAVAAAAVMREAAASAMVDALEGVSEEEKAAKFAETRRAKMRKVVKALAALASSSGVAKEREEFMTLVEKEIERLEDGLNKRGGSMVFTKGRLGRGGSSPKAERSESRLADKVASILQRVEADLDAADEHIGDRLRVLDLDNDGVISVEELQTALSFLREQVGEEELRHMLEVLSREASEDGKIDVNKLMDLARHDDNQ</sequence>
<keyword evidence="10 15" id="KW-0472">Membrane</keyword>
<keyword evidence="9 12" id="KW-0496">Mitochondrion</keyword>
<evidence type="ECO:0000256" key="2">
    <source>
        <dbReference type="ARBA" id="ARBA00009584"/>
    </source>
</evidence>
<keyword evidence="8 15" id="KW-1133">Transmembrane helix</keyword>
<evidence type="ECO:0000256" key="13">
    <source>
        <dbReference type="SAM" id="Coils"/>
    </source>
</evidence>
<evidence type="ECO:0000259" key="17">
    <source>
        <dbReference type="PROSITE" id="PS51758"/>
    </source>
</evidence>
<evidence type="ECO:0000256" key="9">
    <source>
        <dbReference type="ARBA" id="ARBA00023128"/>
    </source>
</evidence>
<keyword evidence="13" id="KW-0175">Coiled coil</keyword>
<dbReference type="InterPro" id="IPR002048">
    <property type="entry name" value="EF_hand_dom"/>
</dbReference>
<dbReference type="PROSITE" id="PS00018">
    <property type="entry name" value="EF_HAND_1"/>
    <property type="match status" value="1"/>
</dbReference>
<evidence type="ECO:0000313" key="18">
    <source>
        <dbReference type="EMBL" id="KAK2079853.1"/>
    </source>
</evidence>
<evidence type="ECO:0000256" key="5">
    <source>
        <dbReference type="ARBA" id="ARBA00022692"/>
    </source>
</evidence>
<dbReference type="InterPro" id="IPR011992">
    <property type="entry name" value="EF-hand-dom_pair"/>
</dbReference>
<reference evidence="18" key="1">
    <citation type="submission" date="2021-01" db="EMBL/GenBank/DDBJ databases">
        <authorList>
            <person name="Eckstrom K.M.E."/>
        </authorList>
    </citation>
    <scope>NUCLEOTIDE SEQUENCE</scope>
    <source>
        <strain evidence="18">UVCC 0001</strain>
    </source>
</reference>
<feature type="region of interest" description="Disordered" evidence="14">
    <location>
        <begin position="66"/>
        <end position="111"/>
    </location>
</feature>
<keyword evidence="6" id="KW-0999">Mitochondrion inner membrane</keyword>
<dbReference type="InterPro" id="IPR044202">
    <property type="entry name" value="LETM1/MDM38-like"/>
</dbReference>
<protein>
    <recommendedName>
        <fullName evidence="3">Mitochondrial proton/calcium exchanger protein</fullName>
    </recommendedName>
    <alternativeName>
        <fullName evidence="11">Leucine zipper-EF-hand-containing transmembrane protein 1</fullName>
    </alternativeName>
</protein>
<evidence type="ECO:0000256" key="12">
    <source>
        <dbReference type="PROSITE-ProRule" id="PRU01094"/>
    </source>
</evidence>
<feature type="coiled-coil region" evidence="13">
    <location>
        <begin position="476"/>
        <end position="503"/>
    </location>
</feature>
<feature type="domain" description="EF-hand" evidence="16">
    <location>
        <begin position="644"/>
        <end position="679"/>
    </location>
</feature>
<dbReference type="Pfam" id="PF07766">
    <property type="entry name" value="LETM1_RBD"/>
    <property type="match status" value="2"/>
</dbReference>
<dbReference type="PANTHER" id="PTHR14009:SF1">
    <property type="entry name" value="MITOCHONDRIAL PROTON_CALCIUM EXCHANGER PROTEIN"/>
    <property type="match status" value="1"/>
</dbReference>
<evidence type="ECO:0000256" key="3">
    <source>
        <dbReference type="ARBA" id="ARBA00020557"/>
    </source>
</evidence>
<dbReference type="Gene3D" id="1.10.238.10">
    <property type="entry name" value="EF-hand"/>
    <property type="match status" value="1"/>
</dbReference>
<dbReference type="GO" id="GO:0030003">
    <property type="term" value="P:intracellular monoatomic cation homeostasis"/>
    <property type="evidence" value="ECO:0007669"/>
    <property type="project" value="TreeGrafter"/>
</dbReference>
<dbReference type="AlphaFoldDB" id="A0AAD9IKA4"/>
<evidence type="ECO:0000256" key="8">
    <source>
        <dbReference type="ARBA" id="ARBA00022989"/>
    </source>
</evidence>
<evidence type="ECO:0000256" key="15">
    <source>
        <dbReference type="SAM" id="Phobius"/>
    </source>
</evidence>
<gene>
    <name evidence="18" type="ORF">QBZ16_002248</name>
</gene>
<evidence type="ECO:0000256" key="7">
    <source>
        <dbReference type="ARBA" id="ARBA00022837"/>
    </source>
</evidence>
<evidence type="ECO:0000256" key="1">
    <source>
        <dbReference type="ARBA" id="ARBA00004434"/>
    </source>
</evidence>
<keyword evidence="7" id="KW-0106">Calcium</keyword>
<evidence type="ECO:0000256" key="14">
    <source>
        <dbReference type="SAM" id="MobiDB-lite"/>
    </source>
</evidence>
<dbReference type="Proteomes" id="UP001255856">
    <property type="component" value="Unassembled WGS sequence"/>
</dbReference>
<dbReference type="InterPro" id="IPR033122">
    <property type="entry name" value="LETM1-like_RBD"/>
</dbReference>
<comment type="subcellular location">
    <subcellularLocation>
        <location evidence="1">Mitochondrion inner membrane</location>
        <topology evidence="1">Single-pass membrane protein</topology>
    </subcellularLocation>
</comment>
<dbReference type="GO" id="GO:0005743">
    <property type="term" value="C:mitochondrial inner membrane"/>
    <property type="evidence" value="ECO:0007669"/>
    <property type="project" value="UniProtKB-SubCell"/>
</dbReference>
<evidence type="ECO:0000256" key="4">
    <source>
        <dbReference type="ARBA" id="ARBA00022449"/>
    </source>
</evidence>
<dbReference type="CDD" id="cd00051">
    <property type="entry name" value="EFh"/>
    <property type="match status" value="1"/>
</dbReference>
<dbReference type="GO" id="GO:0015297">
    <property type="term" value="F:antiporter activity"/>
    <property type="evidence" value="ECO:0007669"/>
    <property type="project" value="UniProtKB-KW"/>
</dbReference>
<keyword evidence="19" id="KW-1185">Reference proteome</keyword>
<dbReference type="PROSITE" id="PS50222">
    <property type="entry name" value="EF_HAND_2"/>
    <property type="match status" value="1"/>
</dbReference>
<dbReference type="GO" id="GO:0043022">
    <property type="term" value="F:ribosome binding"/>
    <property type="evidence" value="ECO:0007669"/>
    <property type="project" value="InterPro"/>
</dbReference>
<evidence type="ECO:0000259" key="16">
    <source>
        <dbReference type="PROSITE" id="PS50222"/>
    </source>
</evidence>
<evidence type="ECO:0000256" key="11">
    <source>
        <dbReference type="ARBA" id="ARBA00031360"/>
    </source>
</evidence>
<feature type="transmembrane region" description="Helical" evidence="15">
    <location>
        <begin position="244"/>
        <end position="264"/>
    </location>
</feature>
<keyword evidence="5 15" id="KW-0812">Transmembrane</keyword>
<name>A0AAD9IKA4_PROWI</name>
<keyword evidence="4" id="KW-0050">Antiport</keyword>
<feature type="domain" description="Letm1 RBD" evidence="17">
    <location>
        <begin position="287"/>
        <end position="469"/>
    </location>
</feature>